<proteinExistence type="predicted"/>
<evidence type="ECO:0000256" key="1">
    <source>
        <dbReference type="SAM" id="MobiDB-lite"/>
    </source>
</evidence>
<sequence length="109" mass="11067">MSETGHVDGGTDRPDGVTDPLLWKLALGVADAHEPDGEGGCRNLLCAGDSWPCTPWNNAQLALRQAQATERVGTTGAEASSGWSAPVVPAARRATPTATRDAGATASAA</sequence>
<dbReference type="RefSeq" id="WP_091589461.1">
    <property type="nucleotide sequence ID" value="NZ_JBHRWG010000003.1"/>
</dbReference>
<keyword evidence="3" id="KW-1185">Reference proteome</keyword>
<name>A0A1C3N1B1_9ACTN</name>
<evidence type="ECO:0000313" key="3">
    <source>
        <dbReference type="Proteomes" id="UP000199393"/>
    </source>
</evidence>
<protein>
    <submittedName>
        <fullName evidence="2">Uncharacterized protein</fullName>
    </submittedName>
</protein>
<organism evidence="2 3">
    <name type="scientific">Micromonospora krabiensis</name>
    <dbReference type="NCBI Taxonomy" id="307121"/>
    <lineage>
        <taxon>Bacteria</taxon>
        <taxon>Bacillati</taxon>
        <taxon>Actinomycetota</taxon>
        <taxon>Actinomycetes</taxon>
        <taxon>Micromonosporales</taxon>
        <taxon>Micromonosporaceae</taxon>
        <taxon>Micromonospora</taxon>
    </lineage>
</organism>
<reference evidence="3" key="1">
    <citation type="submission" date="2016-06" db="EMBL/GenBank/DDBJ databases">
        <authorList>
            <person name="Varghese N."/>
            <person name="Submissions Spin"/>
        </authorList>
    </citation>
    <scope>NUCLEOTIDE SEQUENCE [LARGE SCALE GENOMIC DNA]</scope>
    <source>
        <strain evidence="3">DSM 45344</strain>
    </source>
</reference>
<gene>
    <name evidence="2" type="ORF">GA0070620_1843</name>
</gene>
<accession>A0A1C3N1B1</accession>
<dbReference type="EMBL" id="LT598496">
    <property type="protein sequence ID" value="SBV26355.1"/>
    <property type="molecule type" value="Genomic_DNA"/>
</dbReference>
<dbReference type="AlphaFoldDB" id="A0A1C3N1B1"/>
<feature type="compositionally biased region" description="Low complexity" evidence="1">
    <location>
        <begin position="85"/>
        <end position="109"/>
    </location>
</feature>
<feature type="region of interest" description="Disordered" evidence="1">
    <location>
        <begin position="72"/>
        <end position="109"/>
    </location>
</feature>
<dbReference type="Proteomes" id="UP000199393">
    <property type="component" value="Chromosome I"/>
</dbReference>
<dbReference type="OrthoDB" id="3295129at2"/>
<evidence type="ECO:0000313" key="2">
    <source>
        <dbReference type="EMBL" id="SBV26355.1"/>
    </source>
</evidence>
<dbReference type="STRING" id="307121.GA0070620_1843"/>